<dbReference type="STRING" id="144026.SAMN04488568_10637"/>
<evidence type="ECO:0000313" key="3">
    <source>
        <dbReference type="Proteomes" id="UP000199759"/>
    </source>
</evidence>
<sequence>MSARGPTSIDQHVGARLRLRRSLLEMSQSELGEKLGVTFQQVQKYERGTNRIGASRLFHVARVMEVPVSYFFEGLDTEGASELKGPDSETLYDFIASPDGLALASAFSGIRDQTVRRRVIDLLRSLSV</sequence>
<dbReference type="InterPro" id="IPR001387">
    <property type="entry name" value="Cro/C1-type_HTH"/>
</dbReference>
<organism evidence="2 3">
    <name type="scientific">Maricaulis salignorans</name>
    <dbReference type="NCBI Taxonomy" id="144026"/>
    <lineage>
        <taxon>Bacteria</taxon>
        <taxon>Pseudomonadati</taxon>
        <taxon>Pseudomonadota</taxon>
        <taxon>Alphaproteobacteria</taxon>
        <taxon>Maricaulales</taxon>
        <taxon>Maricaulaceae</taxon>
        <taxon>Maricaulis</taxon>
    </lineage>
</organism>
<dbReference type="PROSITE" id="PS50943">
    <property type="entry name" value="HTH_CROC1"/>
    <property type="match status" value="1"/>
</dbReference>
<dbReference type="GO" id="GO:0003677">
    <property type="term" value="F:DNA binding"/>
    <property type="evidence" value="ECO:0007669"/>
    <property type="project" value="InterPro"/>
</dbReference>
<dbReference type="Pfam" id="PF01381">
    <property type="entry name" value="HTH_3"/>
    <property type="match status" value="1"/>
</dbReference>
<keyword evidence="3" id="KW-1185">Reference proteome</keyword>
<dbReference type="Gene3D" id="1.10.260.40">
    <property type="entry name" value="lambda repressor-like DNA-binding domains"/>
    <property type="match status" value="1"/>
</dbReference>
<proteinExistence type="predicted"/>
<dbReference type="AlphaFoldDB" id="A0A1G9R2D0"/>
<dbReference type="OrthoDB" id="9797172at2"/>
<accession>A0A1G9R2D0</accession>
<reference evidence="2 3" key="1">
    <citation type="submission" date="2016-10" db="EMBL/GenBank/DDBJ databases">
        <authorList>
            <person name="de Groot N.N."/>
        </authorList>
    </citation>
    <scope>NUCLEOTIDE SEQUENCE [LARGE SCALE GENOMIC DNA]</scope>
    <source>
        <strain evidence="2 3">DSM 16077</strain>
    </source>
</reference>
<dbReference type="InterPro" id="IPR010982">
    <property type="entry name" value="Lambda_DNA-bd_dom_sf"/>
</dbReference>
<name>A0A1G9R2D0_9PROT</name>
<dbReference type="EMBL" id="FNHG01000006">
    <property type="protein sequence ID" value="SDM17408.1"/>
    <property type="molecule type" value="Genomic_DNA"/>
</dbReference>
<gene>
    <name evidence="2" type="ORF">SAMN04488568_10637</name>
</gene>
<dbReference type="CDD" id="cd00093">
    <property type="entry name" value="HTH_XRE"/>
    <property type="match status" value="1"/>
</dbReference>
<feature type="domain" description="HTH cro/C1-type" evidence="1">
    <location>
        <begin position="17"/>
        <end position="71"/>
    </location>
</feature>
<dbReference type="RefSeq" id="WP_091768793.1">
    <property type="nucleotide sequence ID" value="NZ_FNHG01000006.1"/>
</dbReference>
<dbReference type="SUPFAM" id="SSF47413">
    <property type="entry name" value="lambda repressor-like DNA-binding domains"/>
    <property type="match status" value="1"/>
</dbReference>
<dbReference type="Proteomes" id="UP000199759">
    <property type="component" value="Unassembled WGS sequence"/>
</dbReference>
<dbReference type="SMART" id="SM00530">
    <property type="entry name" value="HTH_XRE"/>
    <property type="match status" value="1"/>
</dbReference>
<evidence type="ECO:0000259" key="1">
    <source>
        <dbReference type="PROSITE" id="PS50943"/>
    </source>
</evidence>
<protein>
    <submittedName>
        <fullName evidence="2">Helix-turn-helix domain-containing protein</fullName>
    </submittedName>
</protein>
<evidence type="ECO:0000313" key="2">
    <source>
        <dbReference type="EMBL" id="SDM17408.1"/>
    </source>
</evidence>